<dbReference type="Proteomes" id="UP000001880">
    <property type="component" value="Chromosome"/>
</dbReference>
<feature type="compositionally biased region" description="Basic and acidic residues" evidence="1">
    <location>
        <begin position="24"/>
        <end position="47"/>
    </location>
</feature>
<dbReference type="InterPro" id="IPR023459">
    <property type="entry name" value="Tscrpt_elong_fac_GreA/B_fam"/>
</dbReference>
<dbReference type="SUPFAM" id="SSF54534">
    <property type="entry name" value="FKBP-like"/>
    <property type="match status" value="1"/>
</dbReference>
<dbReference type="RefSeq" id="WP_012830350.1">
    <property type="nucleotide sequence ID" value="NC_013440.1"/>
</dbReference>
<dbReference type="HOGENOM" id="CLU_114442_0_0_7"/>
<proteinExistence type="predicted"/>
<dbReference type="OrthoDB" id="5293337at2"/>
<dbReference type="GO" id="GO:0003746">
    <property type="term" value="F:translation elongation factor activity"/>
    <property type="evidence" value="ECO:0007669"/>
    <property type="project" value="UniProtKB-KW"/>
</dbReference>
<dbReference type="InterPro" id="IPR036953">
    <property type="entry name" value="GreA/GreB_C_sf"/>
</dbReference>
<dbReference type="Gene3D" id="3.10.50.30">
    <property type="entry name" value="Transcription elongation factor, GreA/GreB, C-terminal domain"/>
    <property type="match status" value="1"/>
</dbReference>
<accession>D0LXK3</accession>
<protein>
    <submittedName>
        <fullName evidence="3">GreA/GreB family elongation factor</fullName>
    </submittedName>
</protein>
<feature type="domain" description="Transcription elongation factor GreA/GreB C-terminal" evidence="2">
    <location>
        <begin position="86"/>
        <end position="163"/>
    </location>
</feature>
<reference evidence="3 4" key="1">
    <citation type="journal article" date="2010" name="Stand. Genomic Sci.">
        <title>Complete genome sequence of Haliangium ochraceum type strain (SMP-2).</title>
        <authorList>
            <consortium name="US DOE Joint Genome Institute (JGI-PGF)"/>
            <person name="Ivanova N."/>
            <person name="Daum C."/>
            <person name="Lang E."/>
            <person name="Abt B."/>
            <person name="Kopitz M."/>
            <person name="Saunders E."/>
            <person name="Lapidus A."/>
            <person name="Lucas S."/>
            <person name="Glavina Del Rio T."/>
            <person name="Nolan M."/>
            <person name="Tice H."/>
            <person name="Copeland A."/>
            <person name="Cheng J.F."/>
            <person name="Chen F."/>
            <person name="Bruce D."/>
            <person name="Goodwin L."/>
            <person name="Pitluck S."/>
            <person name="Mavromatis K."/>
            <person name="Pati A."/>
            <person name="Mikhailova N."/>
            <person name="Chen A."/>
            <person name="Palaniappan K."/>
            <person name="Land M."/>
            <person name="Hauser L."/>
            <person name="Chang Y.J."/>
            <person name="Jeffries C.D."/>
            <person name="Detter J.C."/>
            <person name="Brettin T."/>
            <person name="Rohde M."/>
            <person name="Goker M."/>
            <person name="Bristow J."/>
            <person name="Markowitz V."/>
            <person name="Eisen J.A."/>
            <person name="Hugenholtz P."/>
            <person name="Kyrpides N.C."/>
            <person name="Klenk H.P."/>
        </authorList>
    </citation>
    <scope>NUCLEOTIDE SEQUENCE [LARGE SCALE GENOMIC DNA]</scope>
    <source>
        <strain evidence="4">DSM 14365 / CIP 107738 / JCM 11303 / AJ 13395 / SMP-2</strain>
    </source>
</reference>
<dbReference type="GO" id="GO:0003677">
    <property type="term" value="F:DNA binding"/>
    <property type="evidence" value="ECO:0007669"/>
    <property type="project" value="InterPro"/>
</dbReference>
<name>D0LXK3_HALO1</name>
<dbReference type="eggNOG" id="COG0782">
    <property type="taxonomic scope" value="Bacteria"/>
</dbReference>
<dbReference type="Pfam" id="PF01272">
    <property type="entry name" value="GreA_GreB"/>
    <property type="match status" value="1"/>
</dbReference>
<dbReference type="KEGG" id="hoh:Hoch_5273"/>
<sequence length="163" mass="17554">MNKAWLCDQLRAEIHKSAHVARSAARDAAQEAKHGASSNEKRQDARVHQEYSNLARAQHGRAEKAARELDALDAFEAKAYSSKRPIGLGALVEVEDERGEGRTLFLAPVGAGVTLTGPGGDGFLSVVTPASPIGRALLGRRLGEIVDVTVRGEPKEWTITYVE</sequence>
<dbReference type="GO" id="GO:0032784">
    <property type="term" value="P:regulation of DNA-templated transcription elongation"/>
    <property type="evidence" value="ECO:0007669"/>
    <property type="project" value="InterPro"/>
</dbReference>
<dbReference type="STRING" id="502025.Hoch_5273"/>
<evidence type="ECO:0000313" key="3">
    <source>
        <dbReference type="EMBL" id="ACY17758.1"/>
    </source>
</evidence>
<dbReference type="PIRSF" id="PIRSF006092">
    <property type="entry name" value="GreA_GreB"/>
    <property type="match status" value="1"/>
</dbReference>
<keyword evidence="4" id="KW-1185">Reference proteome</keyword>
<keyword evidence="3" id="KW-0251">Elongation factor</keyword>
<keyword evidence="3" id="KW-0648">Protein biosynthesis</keyword>
<dbReference type="AlphaFoldDB" id="D0LXK3"/>
<dbReference type="EMBL" id="CP001804">
    <property type="protein sequence ID" value="ACY17758.1"/>
    <property type="molecule type" value="Genomic_DNA"/>
</dbReference>
<evidence type="ECO:0000313" key="4">
    <source>
        <dbReference type="Proteomes" id="UP000001880"/>
    </source>
</evidence>
<dbReference type="GO" id="GO:0070063">
    <property type="term" value="F:RNA polymerase binding"/>
    <property type="evidence" value="ECO:0007669"/>
    <property type="project" value="InterPro"/>
</dbReference>
<evidence type="ECO:0000259" key="2">
    <source>
        <dbReference type="Pfam" id="PF01272"/>
    </source>
</evidence>
<feature type="region of interest" description="Disordered" evidence="1">
    <location>
        <begin position="21"/>
        <end position="47"/>
    </location>
</feature>
<evidence type="ECO:0000256" key="1">
    <source>
        <dbReference type="SAM" id="MobiDB-lite"/>
    </source>
</evidence>
<organism evidence="3 4">
    <name type="scientific">Haliangium ochraceum (strain DSM 14365 / JCM 11303 / SMP-2)</name>
    <dbReference type="NCBI Taxonomy" id="502025"/>
    <lineage>
        <taxon>Bacteria</taxon>
        <taxon>Pseudomonadati</taxon>
        <taxon>Myxococcota</taxon>
        <taxon>Polyangia</taxon>
        <taxon>Haliangiales</taxon>
        <taxon>Kofleriaceae</taxon>
        <taxon>Haliangium</taxon>
    </lineage>
</organism>
<dbReference type="InterPro" id="IPR001437">
    <property type="entry name" value="Tscrpt_elong_fac_GreA/B_C"/>
</dbReference>
<gene>
    <name evidence="3" type="ordered locus">Hoch_5273</name>
</gene>